<dbReference type="EC" id="3.1.4.11" evidence="1 7"/>
<keyword evidence="2 7" id="KW-0378">Hydrolase</keyword>
<organism evidence="11 12">
    <name type="scientific">Boothiomyces macroporosus</name>
    <dbReference type="NCBI Taxonomy" id="261099"/>
    <lineage>
        <taxon>Eukaryota</taxon>
        <taxon>Fungi</taxon>
        <taxon>Fungi incertae sedis</taxon>
        <taxon>Chytridiomycota</taxon>
        <taxon>Chytridiomycota incertae sedis</taxon>
        <taxon>Chytridiomycetes</taxon>
        <taxon>Rhizophydiales</taxon>
        <taxon>Terramycetaceae</taxon>
        <taxon>Boothiomyces</taxon>
    </lineage>
</organism>
<name>A0AAD5UPM1_9FUNG</name>
<keyword evidence="12" id="KW-1185">Reference proteome</keyword>
<proteinExistence type="predicted"/>
<dbReference type="PRINTS" id="PR00390">
    <property type="entry name" value="PHPHLIPASEC"/>
</dbReference>
<evidence type="ECO:0000259" key="10">
    <source>
        <dbReference type="PROSITE" id="PS50222"/>
    </source>
</evidence>
<dbReference type="PANTHER" id="PTHR10336">
    <property type="entry name" value="PHOSPHOINOSITIDE-SPECIFIC PHOSPHOLIPASE C FAMILY PROTEIN"/>
    <property type="match status" value="1"/>
</dbReference>
<dbReference type="SMART" id="SM00148">
    <property type="entry name" value="PLCXc"/>
    <property type="match status" value="1"/>
</dbReference>
<dbReference type="EMBL" id="JADGKB010000008">
    <property type="protein sequence ID" value="KAJ3261042.1"/>
    <property type="molecule type" value="Genomic_DNA"/>
</dbReference>
<dbReference type="SUPFAM" id="SSF47473">
    <property type="entry name" value="EF-hand"/>
    <property type="match status" value="1"/>
</dbReference>
<evidence type="ECO:0000256" key="5">
    <source>
        <dbReference type="ARBA" id="ARBA00023098"/>
    </source>
</evidence>
<dbReference type="InterPro" id="IPR000008">
    <property type="entry name" value="C2_dom"/>
</dbReference>
<dbReference type="SMART" id="SM00239">
    <property type="entry name" value="C2"/>
    <property type="match status" value="1"/>
</dbReference>
<dbReference type="InterPro" id="IPR001711">
    <property type="entry name" value="PLipase_C_Pinositol-sp_Y"/>
</dbReference>
<feature type="domain" description="C2" evidence="8">
    <location>
        <begin position="402"/>
        <end position="525"/>
    </location>
</feature>
<dbReference type="CDD" id="cd08558">
    <property type="entry name" value="PI-PLCc_eukaryota"/>
    <property type="match status" value="1"/>
</dbReference>
<evidence type="ECO:0000313" key="12">
    <source>
        <dbReference type="Proteomes" id="UP001210925"/>
    </source>
</evidence>
<dbReference type="CDD" id="cd00275">
    <property type="entry name" value="C2_PLC_like"/>
    <property type="match status" value="1"/>
</dbReference>
<evidence type="ECO:0000256" key="3">
    <source>
        <dbReference type="ARBA" id="ARBA00022837"/>
    </source>
</evidence>
<dbReference type="PROSITE" id="PS00448">
    <property type="entry name" value="CLOS_CELLULOSOME_RPT"/>
    <property type="match status" value="1"/>
</dbReference>
<dbReference type="InterPro" id="IPR035892">
    <property type="entry name" value="C2_domain_sf"/>
</dbReference>
<keyword evidence="4 7" id="KW-0442">Lipid degradation</keyword>
<dbReference type="SUPFAM" id="SSF51695">
    <property type="entry name" value="PLC-like phosphodiesterases"/>
    <property type="match status" value="1"/>
</dbReference>
<dbReference type="InterPro" id="IPR011992">
    <property type="entry name" value="EF-hand-dom_pair"/>
</dbReference>
<dbReference type="GO" id="GO:0016042">
    <property type="term" value="P:lipid catabolic process"/>
    <property type="evidence" value="ECO:0007669"/>
    <property type="project" value="UniProtKB-KW"/>
</dbReference>
<keyword evidence="6" id="KW-0807">Transducer</keyword>
<dbReference type="PROSITE" id="PS50222">
    <property type="entry name" value="EF_HAND_2"/>
    <property type="match status" value="1"/>
</dbReference>
<dbReference type="Pfam" id="PF00168">
    <property type="entry name" value="C2"/>
    <property type="match status" value="1"/>
</dbReference>
<dbReference type="InterPro" id="IPR002048">
    <property type="entry name" value="EF_hand_dom"/>
</dbReference>
<gene>
    <name evidence="11" type="ORF">HK103_006997</name>
</gene>
<dbReference type="GO" id="GO:0048015">
    <property type="term" value="P:phosphatidylinositol-mediated signaling"/>
    <property type="evidence" value="ECO:0007669"/>
    <property type="project" value="TreeGrafter"/>
</dbReference>
<dbReference type="PROSITE" id="PS50008">
    <property type="entry name" value="PIPLC_Y_DOMAIN"/>
    <property type="match status" value="1"/>
</dbReference>
<feature type="domain" description="PI-PLC Y-box" evidence="9">
    <location>
        <begin position="382"/>
        <end position="408"/>
    </location>
</feature>
<evidence type="ECO:0000259" key="8">
    <source>
        <dbReference type="PROSITE" id="PS50004"/>
    </source>
</evidence>
<evidence type="ECO:0000259" key="9">
    <source>
        <dbReference type="PROSITE" id="PS50008"/>
    </source>
</evidence>
<protein>
    <recommendedName>
        <fullName evidence="1 7">Phosphoinositide phospholipase C</fullName>
        <ecNumber evidence="1 7">3.1.4.11</ecNumber>
    </recommendedName>
</protein>
<dbReference type="InterPro" id="IPR002105">
    <property type="entry name" value="Dockerin_1_rpt"/>
</dbReference>
<evidence type="ECO:0000256" key="1">
    <source>
        <dbReference type="ARBA" id="ARBA00012368"/>
    </source>
</evidence>
<dbReference type="GO" id="GO:0000272">
    <property type="term" value="P:polysaccharide catabolic process"/>
    <property type="evidence" value="ECO:0007669"/>
    <property type="project" value="InterPro"/>
</dbReference>
<evidence type="ECO:0000256" key="2">
    <source>
        <dbReference type="ARBA" id="ARBA00022801"/>
    </source>
</evidence>
<dbReference type="InterPro" id="IPR018247">
    <property type="entry name" value="EF_Hand_1_Ca_BS"/>
</dbReference>
<sequence length="665" mass="74414">MLLSKDASTVHDLVGLPKWLKEMWNKVDVNNSGSLNLDDITLLMKKLNILLTKNQIKSAFKNSNISKTESITFEEFERLYRNLKFRPEIAFLFSQISTNGMTISLLQFKDFIIKIQKQEWEEHRIEEIYRKFLNSQDEMDFDHFTSFLLSSRNAIFKKEYRECHQNMDYPLCCYYINSSHNTYLLGDQIASESSVEDCWDGPNGQPVIYHGGTLTSKISFKDAIDTIVKYAFVVTDTPLILSLEIRCSLDQQNVIAEILETKLGDALVKTQINTRYPGQLPSPNQLKNKILIKGKCLSLLGEDMSDEDLNSEAGSSPTSPSGIYRKLSYSMTISTTPVQDAPPDKVIKRSKSKIAGSTSKALTSLIVYFKGKPAKHVESLTNTAMEINNALFAANGGCGYVLKPERFRSIDPVKISPKKLRIVVLSAQQLVRSKEKATTSTKSAVTVEVIGDPKDTAKQKSQVVKSNGFNPVFNKEFVFNIMLHDLCFLRFNVEDMDGLTADTFGSYIIAFSCLECGYRHIPLNNKQGERIGFSTLFVNVSIQDIEPQLVALQFAKNKYNSVINMTITTPPPAYSAQPAKEDTPQMNTNVDGRTPIKAKQQKLGCDVCTVPCEACSDFLNNKKPSSEKGLSDDERPHCCSGACGSPTTVNCCSWCFVFALCPLFT</sequence>
<comment type="caution">
    <text evidence="11">The sequence shown here is derived from an EMBL/GenBank/DDBJ whole genome shotgun (WGS) entry which is preliminary data.</text>
</comment>
<dbReference type="InterPro" id="IPR001192">
    <property type="entry name" value="PI-PLC_fam"/>
</dbReference>
<dbReference type="SUPFAM" id="SSF49562">
    <property type="entry name" value="C2 domain (Calcium/lipid-binding domain, CaLB)"/>
    <property type="match status" value="1"/>
</dbReference>
<feature type="domain" description="EF-hand" evidence="10">
    <location>
        <begin position="15"/>
        <end position="50"/>
    </location>
</feature>
<dbReference type="GO" id="GO:0004553">
    <property type="term" value="F:hydrolase activity, hydrolyzing O-glycosyl compounds"/>
    <property type="evidence" value="ECO:0007669"/>
    <property type="project" value="InterPro"/>
</dbReference>
<dbReference type="Pfam" id="PF00388">
    <property type="entry name" value="PI-PLC-X"/>
    <property type="match status" value="1"/>
</dbReference>
<dbReference type="Gene3D" id="3.20.20.190">
    <property type="entry name" value="Phosphatidylinositol (PI) phosphodiesterase"/>
    <property type="match status" value="2"/>
</dbReference>
<dbReference type="PROSITE" id="PS50004">
    <property type="entry name" value="C2"/>
    <property type="match status" value="1"/>
</dbReference>
<accession>A0AAD5UPM1</accession>
<dbReference type="PANTHER" id="PTHR10336:SF36">
    <property type="entry name" value="1-PHOSPHATIDYLINOSITOL 4,5-BISPHOSPHATE PHOSPHODIESTERASE BETA-4"/>
    <property type="match status" value="1"/>
</dbReference>
<dbReference type="PROSITE" id="PS00018">
    <property type="entry name" value="EF_HAND_1"/>
    <property type="match status" value="1"/>
</dbReference>
<reference evidence="11" key="1">
    <citation type="submission" date="2020-05" db="EMBL/GenBank/DDBJ databases">
        <title>Phylogenomic resolution of chytrid fungi.</title>
        <authorList>
            <person name="Stajich J.E."/>
            <person name="Amses K."/>
            <person name="Simmons R."/>
            <person name="Seto K."/>
            <person name="Myers J."/>
            <person name="Bonds A."/>
            <person name="Quandt C.A."/>
            <person name="Barry K."/>
            <person name="Liu P."/>
            <person name="Grigoriev I."/>
            <person name="Longcore J.E."/>
            <person name="James T.Y."/>
        </authorList>
    </citation>
    <scope>NUCLEOTIDE SEQUENCE</scope>
    <source>
        <strain evidence="11">PLAUS21</strain>
    </source>
</reference>
<dbReference type="GO" id="GO:0051209">
    <property type="term" value="P:release of sequestered calcium ion into cytosol"/>
    <property type="evidence" value="ECO:0007669"/>
    <property type="project" value="TreeGrafter"/>
</dbReference>
<dbReference type="AlphaFoldDB" id="A0AAD5UPM1"/>
<dbReference type="GO" id="GO:0005509">
    <property type="term" value="F:calcium ion binding"/>
    <property type="evidence" value="ECO:0007669"/>
    <property type="project" value="InterPro"/>
</dbReference>
<evidence type="ECO:0000256" key="4">
    <source>
        <dbReference type="ARBA" id="ARBA00022963"/>
    </source>
</evidence>
<evidence type="ECO:0000256" key="7">
    <source>
        <dbReference type="RuleBase" id="RU361133"/>
    </source>
</evidence>
<evidence type="ECO:0000256" key="6">
    <source>
        <dbReference type="ARBA" id="ARBA00023224"/>
    </source>
</evidence>
<dbReference type="GO" id="GO:0004435">
    <property type="term" value="F:phosphatidylinositol-4,5-bisphosphate phospholipase C activity"/>
    <property type="evidence" value="ECO:0007669"/>
    <property type="project" value="UniProtKB-EC"/>
</dbReference>
<comment type="catalytic activity">
    <reaction evidence="7">
        <text>a 1,2-diacyl-sn-glycero-3-phospho-(1D-myo-inositol-4,5-bisphosphate) + H2O = 1D-myo-inositol 1,4,5-trisphosphate + a 1,2-diacyl-sn-glycerol + H(+)</text>
        <dbReference type="Rhea" id="RHEA:33179"/>
        <dbReference type="ChEBI" id="CHEBI:15377"/>
        <dbReference type="ChEBI" id="CHEBI:15378"/>
        <dbReference type="ChEBI" id="CHEBI:17815"/>
        <dbReference type="ChEBI" id="CHEBI:58456"/>
        <dbReference type="ChEBI" id="CHEBI:203600"/>
        <dbReference type="EC" id="3.1.4.11"/>
    </reaction>
</comment>
<keyword evidence="3" id="KW-0106">Calcium</keyword>
<evidence type="ECO:0000313" key="11">
    <source>
        <dbReference type="EMBL" id="KAJ3261042.1"/>
    </source>
</evidence>
<dbReference type="Gene3D" id="2.60.40.150">
    <property type="entry name" value="C2 domain"/>
    <property type="match status" value="1"/>
</dbReference>
<dbReference type="Gene3D" id="1.10.238.10">
    <property type="entry name" value="EF-hand"/>
    <property type="match status" value="2"/>
</dbReference>
<dbReference type="SMART" id="SM00054">
    <property type="entry name" value="EFh"/>
    <property type="match status" value="2"/>
</dbReference>
<dbReference type="InterPro" id="IPR000909">
    <property type="entry name" value="PLipase_C_PInositol-sp_X_dom"/>
</dbReference>
<dbReference type="CDD" id="cd15898">
    <property type="entry name" value="EFh_PI-PLC"/>
    <property type="match status" value="1"/>
</dbReference>
<dbReference type="PROSITE" id="PS50007">
    <property type="entry name" value="PIPLC_X_DOMAIN"/>
    <property type="match status" value="1"/>
</dbReference>
<dbReference type="Pfam" id="PF13499">
    <property type="entry name" value="EF-hand_7"/>
    <property type="match status" value="1"/>
</dbReference>
<dbReference type="Proteomes" id="UP001210925">
    <property type="component" value="Unassembled WGS sequence"/>
</dbReference>
<keyword evidence="5 7" id="KW-0443">Lipid metabolism</keyword>
<dbReference type="InterPro" id="IPR017946">
    <property type="entry name" value="PLC-like_Pdiesterase_TIM-brl"/>
</dbReference>